<dbReference type="EMBL" id="ML769384">
    <property type="protein sequence ID" value="KAE9411016.1"/>
    <property type="molecule type" value="Genomic_DNA"/>
</dbReference>
<dbReference type="InterPro" id="IPR005135">
    <property type="entry name" value="Endo/exonuclease/phosphatase"/>
</dbReference>
<organism evidence="5 6">
    <name type="scientific">Gymnopus androsaceus JB14</name>
    <dbReference type="NCBI Taxonomy" id="1447944"/>
    <lineage>
        <taxon>Eukaryota</taxon>
        <taxon>Fungi</taxon>
        <taxon>Dikarya</taxon>
        <taxon>Basidiomycota</taxon>
        <taxon>Agaricomycotina</taxon>
        <taxon>Agaricomycetes</taxon>
        <taxon>Agaricomycetidae</taxon>
        <taxon>Agaricales</taxon>
        <taxon>Marasmiineae</taxon>
        <taxon>Omphalotaceae</taxon>
        <taxon>Gymnopus</taxon>
    </lineage>
</organism>
<dbReference type="OrthoDB" id="428734at2759"/>
<evidence type="ECO:0000256" key="2">
    <source>
        <dbReference type="ARBA" id="ARBA00022801"/>
    </source>
</evidence>
<dbReference type="Proteomes" id="UP000799118">
    <property type="component" value="Unassembled WGS sequence"/>
</dbReference>
<dbReference type="PANTHER" id="PTHR12121:SF45">
    <property type="entry name" value="NOCTURNIN"/>
    <property type="match status" value="1"/>
</dbReference>
<accession>A0A6A4IKI1</accession>
<keyword evidence="5" id="KW-0255">Endonuclease</keyword>
<dbReference type="InterPro" id="IPR036691">
    <property type="entry name" value="Endo/exonu/phosph_ase_sf"/>
</dbReference>
<feature type="region of interest" description="Disordered" evidence="3">
    <location>
        <begin position="286"/>
        <end position="311"/>
    </location>
</feature>
<evidence type="ECO:0000259" key="4">
    <source>
        <dbReference type="Pfam" id="PF03372"/>
    </source>
</evidence>
<feature type="domain" description="Endonuclease/exonuclease/phosphatase" evidence="4">
    <location>
        <begin position="63"/>
        <end position="395"/>
    </location>
</feature>
<evidence type="ECO:0000256" key="3">
    <source>
        <dbReference type="SAM" id="MobiDB-lite"/>
    </source>
</evidence>
<protein>
    <submittedName>
        <fullName evidence="5">Endonuclease/exonuclease/phosphatase</fullName>
    </submittedName>
</protein>
<dbReference type="GO" id="GO:0000175">
    <property type="term" value="F:3'-5'-RNA exonuclease activity"/>
    <property type="evidence" value="ECO:0007669"/>
    <property type="project" value="TreeGrafter"/>
</dbReference>
<dbReference type="Pfam" id="PF03372">
    <property type="entry name" value="Exo_endo_phos"/>
    <property type="match status" value="1"/>
</dbReference>
<dbReference type="SUPFAM" id="SSF56219">
    <property type="entry name" value="DNase I-like"/>
    <property type="match status" value="1"/>
</dbReference>
<dbReference type="InterPro" id="IPR050410">
    <property type="entry name" value="CCR4/nocturin_mRNA_transcr"/>
</dbReference>
<evidence type="ECO:0000313" key="5">
    <source>
        <dbReference type="EMBL" id="KAE9411016.1"/>
    </source>
</evidence>
<keyword evidence="6" id="KW-1185">Reference proteome</keyword>
<evidence type="ECO:0000313" key="6">
    <source>
        <dbReference type="Proteomes" id="UP000799118"/>
    </source>
</evidence>
<name>A0A6A4IKI1_9AGAR</name>
<evidence type="ECO:0000256" key="1">
    <source>
        <dbReference type="ARBA" id="ARBA00010774"/>
    </source>
</evidence>
<dbReference type="Gene3D" id="3.60.10.10">
    <property type="entry name" value="Endonuclease/exonuclease/phosphatase"/>
    <property type="match status" value="1"/>
</dbReference>
<comment type="similarity">
    <text evidence="1">Belongs to the CCR4/nocturin family.</text>
</comment>
<dbReference type="PANTHER" id="PTHR12121">
    <property type="entry name" value="CARBON CATABOLITE REPRESSOR PROTEIN 4"/>
    <property type="match status" value="1"/>
</dbReference>
<dbReference type="GO" id="GO:0004519">
    <property type="term" value="F:endonuclease activity"/>
    <property type="evidence" value="ECO:0007669"/>
    <property type="project" value="UniProtKB-KW"/>
</dbReference>
<dbReference type="GO" id="GO:0006139">
    <property type="term" value="P:nucleobase-containing compound metabolic process"/>
    <property type="evidence" value="ECO:0007669"/>
    <property type="project" value="UniProtKB-ARBA"/>
</dbReference>
<sequence length="444" mass="49553">MASKRPALTPEQIAISEARKAKKAKQNATVPSLVDEEKGRFFERKWIQTTPTDIPIGHRVKILTWNLLAQCLVRRELFPNSDCLKAVQREHMLYREILLQNADILCLQEVDRLEKLLPVLESAGYAHRYASGPGKKHGCLIGWRKDVYSEVGTRLVIYDDQHVRVGEDGMNSQGASFRTKNIGHIVALKHAQSNEGLIVATTHLFWHPKYVYEKARQAAILKREVVEFKQSIGHEDFPCIISGDFNLTPDDPTYSMMVGDSVLPIQEKKLDPSYVVHATIDPTIAAGANKSSSDENEEEEGADPDKSITNARAARPEDGLLSLTELKDLFSKSGLPLKSAYDSGLRGYLESLNSSDKPTRTFGDRVTIPSSRRGGYEPEWTSYTFYWKLVLDYIFILDAPGGESTITGVLSGHKTEDLEPGLPRLGICGSDHTLLSAELVFTRK</sequence>
<keyword evidence="2" id="KW-0378">Hydrolase</keyword>
<keyword evidence="5" id="KW-0540">Nuclease</keyword>
<reference evidence="5" key="1">
    <citation type="journal article" date="2019" name="Environ. Microbiol.">
        <title>Fungal ecological strategies reflected in gene transcription - a case study of two litter decomposers.</title>
        <authorList>
            <person name="Barbi F."/>
            <person name="Kohler A."/>
            <person name="Barry K."/>
            <person name="Baskaran P."/>
            <person name="Daum C."/>
            <person name="Fauchery L."/>
            <person name="Ihrmark K."/>
            <person name="Kuo A."/>
            <person name="LaButti K."/>
            <person name="Lipzen A."/>
            <person name="Morin E."/>
            <person name="Grigoriev I.V."/>
            <person name="Henrissat B."/>
            <person name="Lindahl B."/>
            <person name="Martin F."/>
        </authorList>
    </citation>
    <scope>NUCLEOTIDE SEQUENCE</scope>
    <source>
        <strain evidence="5">JB14</strain>
    </source>
</reference>
<dbReference type="AlphaFoldDB" id="A0A6A4IKI1"/>
<proteinExistence type="inferred from homology"/>
<gene>
    <name evidence="5" type="ORF">BT96DRAFT_969246</name>
</gene>